<organism evidence="1">
    <name type="scientific">Arundo donax</name>
    <name type="common">Giant reed</name>
    <name type="synonym">Donax arundinaceus</name>
    <dbReference type="NCBI Taxonomy" id="35708"/>
    <lineage>
        <taxon>Eukaryota</taxon>
        <taxon>Viridiplantae</taxon>
        <taxon>Streptophyta</taxon>
        <taxon>Embryophyta</taxon>
        <taxon>Tracheophyta</taxon>
        <taxon>Spermatophyta</taxon>
        <taxon>Magnoliopsida</taxon>
        <taxon>Liliopsida</taxon>
        <taxon>Poales</taxon>
        <taxon>Poaceae</taxon>
        <taxon>PACMAD clade</taxon>
        <taxon>Arundinoideae</taxon>
        <taxon>Arundineae</taxon>
        <taxon>Arundo</taxon>
    </lineage>
</organism>
<proteinExistence type="predicted"/>
<sequence length="42" mass="4504">MNEMSMLILGTIEPRGLCSIYQVVKGANVGGHATWCSSSPQH</sequence>
<dbReference type="EMBL" id="GBRH01215295">
    <property type="protein sequence ID" value="JAD82600.1"/>
    <property type="molecule type" value="Transcribed_RNA"/>
</dbReference>
<name>A0A0A9DAF0_ARUDO</name>
<accession>A0A0A9DAF0</accession>
<reference evidence="1" key="1">
    <citation type="submission" date="2014-09" db="EMBL/GenBank/DDBJ databases">
        <authorList>
            <person name="Magalhaes I.L.F."/>
            <person name="Oliveira U."/>
            <person name="Santos F.R."/>
            <person name="Vidigal T.H.D.A."/>
            <person name="Brescovit A.D."/>
            <person name="Santos A.J."/>
        </authorList>
    </citation>
    <scope>NUCLEOTIDE SEQUENCE</scope>
    <source>
        <tissue evidence="1">Shoot tissue taken approximately 20 cm above the soil surface</tissue>
    </source>
</reference>
<reference evidence="1" key="2">
    <citation type="journal article" date="2015" name="Data Brief">
        <title>Shoot transcriptome of the giant reed, Arundo donax.</title>
        <authorList>
            <person name="Barrero R.A."/>
            <person name="Guerrero F.D."/>
            <person name="Moolhuijzen P."/>
            <person name="Goolsby J.A."/>
            <person name="Tidwell J."/>
            <person name="Bellgard S.E."/>
            <person name="Bellgard M.I."/>
        </authorList>
    </citation>
    <scope>NUCLEOTIDE SEQUENCE</scope>
    <source>
        <tissue evidence="1">Shoot tissue taken approximately 20 cm above the soil surface</tissue>
    </source>
</reference>
<dbReference type="AlphaFoldDB" id="A0A0A9DAF0"/>
<evidence type="ECO:0000313" key="1">
    <source>
        <dbReference type="EMBL" id="JAD82600.1"/>
    </source>
</evidence>
<protein>
    <submittedName>
        <fullName evidence="1">Uncharacterized protein</fullName>
    </submittedName>
</protein>